<dbReference type="EMBL" id="KZ305020">
    <property type="protein sequence ID" value="PIA61509.1"/>
    <property type="molecule type" value="Genomic_DNA"/>
</dbReference>
<dbReference type="PANTHER" id="PTHR35278">
    <property type="entry name" value="TRANSMEMBRANE PROTEIN-RELATED"/>
    <property type="match status" value="1"/>
</dbReference>
<dbReference type="InParanoid" id="A0A2G5F0L0"/>
<keyword evidence="2" id="KW-0812">Transmembrane</keyword>
<protein>
    <submittedName>
        <fullName evidence="3">Uncharacterized protein</fullName>
    </submittedName>
</protein>
<name>A0A2G5F0L0_AQUCA</name>
<dbReference type="Proteomes" id="UP000230069">
    <property type="component" value="Unassembled WGS sequence"/>
</dbReference>
<keyword evidence="2" id="KW-0472">Membrane</keyword>
<feature type="transmembrane region" description="Helical" evidence="2">
    <location>
        <begin position="123"/>
        <end position="146"/>
    </location>
</feature>
<proteinExistence type="predicted"/>
<keyword evidence="2" id="KW-1133">Transmembrane helix</keyword>
<evidence type="ECO:0000313" key="4">
    <source>
        <dbReference type="Proteomes" id="UP000230069"/>
    </source>
</evidence>
<feature type="region of interest" description="Disordered" evidence="1">
    <location>
        <begin position="197"/>
        <end position="231"/>
    </location>
</feature>
<dbReference type="AlphaFoldDB" id="A0A2G5F0L0"/>
<feature type="transmembrane region" description="Helical" evidence="2">
    <location>
        <begin position="90"/>
        <end position="108"/>
    </location>
</feature>
<dbReference type="PANTHER" id="PTHR35278:SF4">
    <property type="entry name" value="TRANSMEMBRANE PROTEIN"/>
    <property type="match status" value="1"/>
</dbReference>
<evidence type="ECO:0000256" key="1">
    <source>
        <dbReference type="SAM" id="MobiDB-lite"/>
    </source>
</evidence>
<evidence type="ECO:0000256" key="2">
    <source>
        <dbReference type="SAM" id="Phobius"/>
    </source>
</evidence>
<sequence>MGTVVSKAANGIGAVLGNAFVAPIKTVFGGNCDAQMGNHHVEIGNLVKLIVRFNIAFGPVTMLRVRVIIKGTWDITCFIEHLCVANIVKLMMVFILTYITLMFLYLLFKLGLVQCIVRSLCKMGWAACETYWLAMGDITCFLWYKLKNTKRVHRRRRHRFKDVEEGYSSSLDDDNYLDYYNNASVIRRQRSYRNRRMDRLQRSHYPTSHGSKERYRSHSHHHEVDQLKSRGLSVRLKGGSGRLRNTRQLQVKRIGSFKLKKRRKIKR</sequence>
<dbReference type="STRING" id="218851.A0A2G5F0L0"/>
<gene>
    <name evidence="3" type="ORF">AQUCO_00300790v1</name>
</gene>
<evidence type="ECO:0000313" key="3">
    <source>
        <dbReference type="EMBL" id="PIA61509.1"/>
    </source>
</evidence>
<keyword evidence="4" id="KW-1185">Reference proteome</keyword>
<dbReference type="OrthoDB" id="1916120at2759"/>
<organism evidence="3 4">
    <name type="scientific">Aquilegia coerulea</name>
    <name type="common">Rocky mountain columbine</name>
    <dbReference type="NCBI Taxonomy" id="218851"/>
    <lineage>
        <taxon>Eukaryota</taxon>
        <taxon>Viridiplantae</taxon>
        <taxon>Streptophyta</taxon>
        <taxon>Embryophyta</taxon>
        <taxon>Tracheophyta</taxon>
        <taxon>Spermatophyta</taxon>
        <taxon>Magnoliopsida</taxon>
        <taxon>Ranunculales</taxon>
        <taxon>Ranunculaceae</taxon>
        <taxon>Thalictroideae</taxon>
        <taxon>Aquilegia</taxon>
    </lineage>
</organism>
<accession>A0A2G5F0L0</accession>
<feature type="compositionally biased region" description="Basic and acidic residues" evidence="1">
    <location>
        <begin position="210"/>
        <end position="228"/>
    </location>
</feature>
<reference evidence="3 4" key="1">
    <citation type="submission" date="2017-09" db="EMBL/GenBank/DDBJ databases">
        <title>WGS assembly of Aquilegia coerulea Goldsmith.</title>
        <authorList>
            <person name="Hodges S."/>
            <person name="Kramer E."/>
            <person name="Nordborg M."/>
            <person name="Tomkins J."/>
            <person name="Borevitz J."/>
            <person name="Derieg N."/>
            <person name="Yan J."/>
            <person name="Mihaltcheva S."/>
            <person name="Hayes R.D."/>
            <person name="Rokhsar D."/>
        </authorList>
    </citation>
    <scope>NUCLEOTIDE SEQUENCE [LARGE SCALE GENOMIC DNA]</scope>
    <source>
        <strain evidence="4">cv. Goldsmith</strain>
    </source>
</reference>